<dbReference type="InterPro" id="IPR000719">
    <property type="entry name" value="Prot_kinase_dom"/>
</dbReference>
<dbReference type="PROSITE" id="PS50011">
    <property type="entry name" value="PROTEIN_KINASE_DOM"/>
    <property type="match status" value="1"/>
</dbReference>
<dbReference type="InterPro" id="IPR008271">
    <property type="entry name" value="Ser/Thr_kinase_AS"/>
</dbReference>
<feature type="compositionally biased region" description="Acidic residues" evidence="5">
    <location>
        <begin position="501"/>
        <end position="512"/>
    </location>
</feature>
<dbReference type="EMBL" id="CAXAMN010021695">
    <property type="protein sequence ID" value="CAK9062411.1"/>
    <property type="molecule type" value="Genomic_DNA"/>
</dbReference>
<gene>
    <name evidence="7" type="ORF">CCMP2556_LOCUS30689</name>
</gene>
<dbReference type="PROSITE" id="PS00108">
    <property type="entry name" value="PROTEIN_KINASE_ST"/>
    <property type="match status" value="1"/>
</dbReference>
<evidence type="ECO:0000256" key="2">
    <source>
        <dbReference type="ARBA" id="ARBA00022840"/>
    </source>
</evidence>
<feature type="binding site" evidence="3">
    <location>
        <position position="147"/>
    </location>
    <ligand>
        <name>ATP</name>
        <dbReference type="ChEBI" id="CHEBI:30616"/>
    </ligand>
</feature>
<reference evidence="7 8" key="1">
    <citation type="submission" date="2024-02" db="EMBL/GenBank/DDBJ databases">
        <authorList>
            <person name="Chen Y."/>
            <person name="Shah S."/>
            <person name="Dougan E. K."/>
            <person name="Thang M."/>
            <person name="Chan C."/>
        </authorList>
    </citation>
    <scope>NUCLEOTIDE SEQUENCE [LARGE SCALE GENOMIC DNA]</scope>
</reference>
<dbReference type="InterPro" id="IPR011009">
    <property type="entry name" value="Kinase-like_dom_sf"/>
</dbReference>
<evidence type="ECO:0000256" key="4">
    <source>
        <dbReference type="SAM" id="Coils"/>
    </source>
</evidence>
<sequence>MFIGISIFEGAGTPGRWHLRFLQLFAFKAGTFVSNFPALCVKSQEMVRHSERAFLGAISVLLVGLAVGLRQREEDEQLNADIGDEDWGVPVRPRRIHDFREEPSAFLEDEEEGCRNGYSKTSRKPLGEGVYGKVVEVTKDDEKFAMKIPKPLGIKENLHEMKVMKASDGCEHVLPMIKAKPCVDGKIEKNAFVTKLLPWDLEKWKAKEAKTLTARKKCFEIIRDAIMDGLECMHAGKYLHNDLKEDNVLFEDLDNDGCPIGLVLADFGMSAKIGSKTSLYENEDYEAAYHVPAGLFEGIDKELDTLNVNKGTYAIVTEELDFCAWAEMSWEQLEAGIDDVPKQMGRAKKYGLGFEVVQDVEEQRQLEEEAVKLQSGVVNAEKLQELAEKQQQRLARFDREQMEQQMEQPNETWEDPLEDPSEGRAWLKPLPVITEQPELLEELQSQQLEELQSLQKRWQQEQASLQEKLHAQLTHVERDPELTRDPEVSEATSPEKVEKVEDAEEKMEEDQELPQVESKPASQLAEMLRALMSAQQAQQAQEHAQQQKLLEQMKELKLKCENLAPPEDASRLRDEQVKQERSTRRWPPGPLRTPGSTMGDGEPLSPEKVPSERSDF</sequence>
<feature type="domain" description="Protein kinase" evidence="6">
    <location>
        <begin position="120"/>
        <end position="473"/>
    </location>
</feature>
<evidence type="ECO:0000256" key="3">
    <source>
        <dbReference type="PROSITE-ProRule" id="PRU10141"/>
    </source>
</evidence>
<accession>A0ABP0NF97</accession>
<dbReference type="InterPro" id="IPR017441">
    <property type="entry name" value="Protein_kinase_ATP_BS"/>
</dbReference>
<feature type="coiled-coil region" evidence="4">
    <location>
        <begin position="441"/>
        <end position="468"/>
    </location>
</feature>
<dbReference type="SMART" id="SM00220">
    <property type="entry name" value="S_TKc"/>
    <property type="match status" value="1"/>
</dbReference>
<dbReference type="Proteomes" id="UP001642484">
    <property type="component" value="Unassembled WGS sequence"/>
</dbReference>
<dbReference type="PROSITE" id="PS00107">
    <property type="entry name" value="PROTEIN_KINASE_ATP"/>
    <property type="match status" value="1"/>
</dbReference>
<dbReference type="PANTHER" id="PTHR24359:SF1">
    <property type="entry name" value="INHIBITOR OF NUCLEAR FACTOR KAPPA-B KINASE EPSILON SUBUNIT HOMOLOG 1-RELATED"/>
    <property type="match status" value="1"/>
</dbReference>
<dbReference type="SUPFAM" id="SSF56112">
    <property type="entry name" value="Protein kinase-like (PK-like)"/>
    <property type="match status" value="1"/>
</dbReference>
<keyword evidence="4" id="KW-0175">Coiled coil</keyword>
<dbReference type="PANTHER" id="PTHR24359">
    <property type="entry name" value="SERINE/THREONINE-PROTEIN KINASE SBK1"/>
    <property type="match status" value="1"/>
</dbReference>
<keyword evidence="2 3" id="KW-0067">ATP-binding</keyword>
<feature type="compositionally biased region" description="Basic and acidic residues" evidence="5">
    <location>
        <begin position="568"/>
        <end position="583"/>
    </location>
</feature>
<evidence type="ECO:0000259" key="6">
    <source>
        <dbReference type="PROSITE" id="PS50011"/>
    </source>
</evidence>
<organism evidence="7 8">
    <name type="scientific">Durusdinium trenchii</name>
    <dbReference type="NCBI Taxonomy" id="1381693"/>
    <lineage>
        <taxon>Eukaryota</taxon>
        <taxon>Sar</taxon>
        <taxon>Alveolata</taxon>
        <taxon>Dinophyceae</taxon>
        <taxon>Suessiales</taxon>
        <taxon>Symbiodiniaceae</taxon>
        <taxon>Durusdinium</taxon>
    </lineage>
</organism>
<keyword evidence="1 3" id="KW-0547">Nucleotide-binding</keyword>
<dbReference type="Pfam" id="PF00069">
    <property type="entry name" value="Pkinase"/>
    <property type="match status" value="1"/>
</dbReference>
<protein>
    <recommendedName>
        <fullName evidence="6">Protein kinase domain-containing protein</fullName>
    </recommendedName>
</protein>
<proteinExistence type="predicted"/>
<evidence type="ECO:0000313" key="8">
    <source>
        <dbReference type="Proteomes" id="UP001642484"/>
    </source>
</evidence>
<evidence type="ECO:0000256" key="5">
    <source>
        <dbReference type="SAM" id="MobiDB-lite"/>
    </source>
</evidence>
<name>A0ABP0NF97_9DINO</name>
<evidence type="ECO:0000313" key="7">
    <source>
        <dbReference type="EMBL" id="CAK9062411.1"/>
    </source>
</evidence>
<keyword evidence="8" id="KW-1185">Reference proteome</keyword>
<dbReference type="Gene3D" id="1.10.510.10">
    <property type="entry name" value="Transferase(Phosphotransferase) domain 1"/>
    <property type="match status" value="1"/>
</dbReference>
<evidence type="ECO:0000256" key="1">
    <source>
        <dbReference type="ARBA" id="ARBA00022741"/>
    </source>
</evidence>
<comment type="caution">
    <text evidence="7">The sequence shown here is derived from an EMBL/GenBank/DDBJ whole genome shotgun (WGS) entry which is preliminary data.</text>
</comment>
<feature type="region of interest" description="Disordered" evidence="5">
    <location>
        <begin position="400"/>
        <end position="424"/>
    </location>
</feature>
<feature type="region of interest" description="Disordered" evidence="5">
    <location>
        <begin position="562"/>
        <end position="616"/>
    </location>
</feature>
<feature type="region of interest" description="Disordered" evidence="5">
    <location>
        <begin position="475"/>
        <end position="523"/>
    </location>
</feature>
<feature type="compositionally biased region" description="Basic and acidic residues" evidence="5">
    <location>
        <begin position="475"/>
        <end position="500"/>
    </location>
</feature>